<dbReference type="InParanoid" id="A0A0H2R8Q2"/>
<dbReference type="Gene3D" id="3.30.710.10">
    <property type="entry name" value="Potassium Channel Kv1.1, Chain A"/>
    <property type="match status" value="1"/>
</dbReference>
<evidence type="ECO:0000313" key="3">
    <source>
        <dbReference type="Proteomes" id="UP000053477"/>
    </source>
</evidence>
<evidence type="ECO:0000313" key="2">
    <source>
        <dbReference type="EMBL" id="KLO07747.1"/>
    </source>
</evidence>
<keyword evidence="3" id="KW-1185">Reference proteome</keyword>
<accession>A0A0H2R8Q2</accession>
<protein>
    <recommendedName>
        <fullName evidence="1">BTB domain-containing protein</fullName>
    </recommendedName>
</protein>
<dbReference type="Pfam" id="PF00651">
    <property type="entry name" value="BTB"/>
    <property type="match status" value="1"/>
</dbReference>
<dbReference type="OrthoDB" id="3027208at2759"/>
<dbReference type="AlphaFoldDB" id="A0A0H2R8Q2"/>
<sequence length="340" mass="38491">MDVDQQLGKPPITPKPHDILWFLDGNVVLATDTYLFKVHKSLLSLHSSVFKDMFELPNIGHESSNLEGPGRSDTLLASLSYEGVPMVTMIGDKGKDVAHLLRAVFEPDYYHRDNDETPLEVIVALLLLSTKYDFNVVRKSVILHISRHYPMTLQEYDALYINDPPMFGKERRAECHFPLLAAAVTADVDVLLPGLFLACSEFGIDEIFSKTQSMTRETQRTLMNGRESISCAKGDLISSLSEQLRRYDTRGKCQNETPCLKEAYFRDTGLFVLLPLGDAIGKKAVRSYISPICRGCSSVVARMIDENRAEIWKDVLSFFDLSEWEQWEDFQAKLKVIVES</sequence>
<dbReference type="Proteomes" id="UP000053477">
    <property type="component" value="Unassembled WGS sequence"/>
</dbReference>
<feature type="domain" description="BTB" evidence="1">
    <location>
        <begin position="25"/>
        <end position="55"/>
    </location>
</feature>
<name>A0A0H2R8Q2_9AGAM</name>
<gene>
    <name evidence="2" type="ORF">SCHPADRAFT_859820</name>
</gene>
<reference evidence="2 3" key="1">
    <citation type="submission" date="2015-04" db="EMBL/GenBank/DDBJ databases">
        <title>Complete genome sequence of Schizopora paradoxa KUC8140, a cosmopolitan wood degrader in East Asia.</title>
        <authorList>
            <consortium name="DOE Joint Genome Institute"/>
            <person name="Min B."/>
            <person name="Park H."/>
            <person name="Jang Y."/>
            <person name="Kim J.-J."/>
            <person name="Kim K.H."/>
            <person name="Pangilinan J."/>
            <person name="Lipzen A."/>
            <person name="Riley R."/>
            <person name="Grigoriev I.V."/>
            <person name="Spatafora J.W."/>
            <person name="Choi I.-G."/>
        </authorList>
    </citation>
    <scope>NUCLEOTIDE SEQUENCE [LARGE SCALE GENOMIC DNA]</scope>
    <source>
        <strain evidence="2 3">KUC8140</strain>
    </source>
</reference>
<dbReference type="InterPro" id="IPR011333">
    <property type="entry name" value="SKP1/BTB/POZ_sf"/>
</dbReference>
<organism evidence="2 3">
    <name type="scientific">Schizopora paradoxa</name>
    <dbReference type="NCBI Taxonomy" id="27342"/>
    <lineage>
        <taxon>Eukaryota</taxon>
        <taxon>Fungi</taxon>
        <taxon>Dikarya</taxon>
        <taxon>Basidiomycota</taxon>
        <taxon>Agaricomycotina</taxon>
        <taxon>Agaricomycetes</taxon>
        <taxon>Hymenochaetales</taxon>
        <taxon>Schizoporaceae</taxon>
        <taxon>Schizopora</taxon>
    </lineage>
</organism>
<dbReference type="InterPro" id="IPR000210">
    <property type="entry name" value="BTB/POZ_dom"/>
</dbReference>
<proteinExistence type="predicted"/>
<dbReference type="SUPFAM" id="SSF54695">
    <property type="entry name" value="POZ domain"/>
    <property type="match status" value="1"/>
</dbReference>
<evidence type="ECO:0000259" key="1">
    <source>
        <dbReference type="PROSITE" id="PS50097"/>
    </source>
</evidence>
<dbReference type="STRING" id="27342.A0A0H2R8Q2"/>
<dbReference type="EMBL" id="KQ086123">
    <property type="protein sequence ID" value="KLO07747.1"/>
    <property type="molecule type" value="Genomic_DNA"/>
</dbReference>
<dbReference type="PROSITE" id="PS50097">
    <property type="entry name" value="BTB"/>
    <property type="match status" value="1"/>
</dbReference>